<reference evidence="2 3" key="1">
    <citation type="submission" date="2020-03" db="EMBL/GenBank/DDBJ databases">
        <title>Draft genome sequence of environmentally isolated cultures.</title>
        <authorList>
            <person name="Wilson H.S."/>
            <person name="De Leon M.E."/>
        </authorList>
    </citation>
    <scope>NUCLEOTIDE SEQUENCE [LARGE SCALE GENOMIC DNA]</scope>
    <source>
        <strain evidence="2 3">HSC-31F16</strain>
    </source>
</reference>
<protein>
    <submittedName>
        <fullName evidence="2">Uncharacterized protein</fullName>
    </submittedName>
</protein>
<evidence type="ECO:0000256" key="1">
    <source>
        <dbReference type="SAM" id="MobiDB-lite"/>
    </source>
</evidence>
<sequence length="72" mass="7545">MSAKQEAKAKISAGEKGGDKVHSAWNAAHEALAGGVSMNGSGIYHDQGDPLRRKLLETQAQIKIAAITMGEL</sequence>
<dbReference type="RefSeq" id="WP_166453198.1">
    <property type="nucleotide sequence ID" value="NZ_JAAOMA010000034.1"/>
</dbReference>
<accession>A0ABX0L6E7</accession>
<dbReference type="EMBL" id="JAAOMA010000034">
    <property type="protein sequence ID" value="NHR07387.1"/>
    <property type="molecule type" value="Genomic_DNA"/>
</dbReference>
<evidence type="ECO:0000313" key="2">
    <source>
        <dbReference type="EMBL" id="NHR07387.1"/>
    </source>
</evidence>
<gene>
    <name evidence="2" type="ORF">HA052_19540</name>
</gene>
<dbReference type="Proteomes" id="UP001515641">
    <property type="component" value="Unassembled WGS sequence"/>
</dbReference>
<organism evidence="2 3">
    <name type="scientific">Chromobacterium fluminis</name>
    <dbReference type="NCBI Taxonomy" id="3044269"/>
    <lineage>
        <taxon>Bacteria</taxon>
        <taxon>Pseudomonadati</taxon>
        <taxon>Pseudomonadota</taxon>
        <taxon>Betaproteobacteria</taxon>
        <taxon>Neisseriales</taxon>
        <taxon>Chromobacteriaceae</taxon>
        <taxon>Chromobacterium</taxon>
    </lineage>
</organism>
<feature type="region of interest" description="Disordered" evidence="1">
    <location>
        <begin position="1"/>
        <end position="20"/>
    </location>
</feature>
<name>A0ABX0L6E7_9NEIS</name>
<proteinExistence type="predicted"/>
<keyword evidence="3" id="KW-1185">Reference proteome</keyword>
<comment type="caution">
    <text evidence="2">The sequence shown here is derived from an EMBL/GenBank/DDBJ whole genome shotgun (WGS) entry which is preliminary data.</text>
</comment>
<evidence type="ECO:0000313" key="3">
    <source>
        <dbReference type="Proteomes" id="UP001515641"/>
    </source>
</evidence>